<dbReference type="EMBL" id="JAOYFB010000037">
    <property type="protein sequence ID" value="KAK4023165.1"/>
    <property type="molecule type" value="Genomic_DNA"/>
</dbReference>
<comment type="caution">
    <text evidence="1">The sequence shown here is derived from an EMBL/GenBank/DDBJ whole genome shotgun (WGS) entry which is preliminary data.</text>
</comment>
<keyword evidence="2" id="KW-1185">Reference proteome</keyword>
<gene>
    <name evidence="1" type="ORF">OUZ56_008594</name>
</gene>
<organism evidence="1 2">
    <name type="scientific">Daphnia magna</name>
    <dbReference type="NCBI Taxonomy" id="35525"/>
    <lineage>
        <taxon>Eukaryota</taxon>
        <taxon>Metazoa</taxon>
        <taxon>Ecdysozoa</taxon>
        <taxon>Arthropoda</taxon>
        <taxon>Crustacea</taxon>
        <taxon>Branchiopoda</taxon>
        <taxon>Diplostraca</taxon>
        <taxon>Cladocera</taxon>
        <taxon>Anomopoda</taxon>
        <taxon>Daphniidae</taxon>
        <taxon>Daphnia</taxon>
    </lineage>
</organism>
<reference evidence="1 2" key="1">
    <citation type="journal article" date="2023" name="Nucleic Acids Res.">
        <title>The hologenome of Daphnia magna reveals possible DNA methylation and microbiome-mediated evolution of the host genome.</title>
        <authorList>
            <person name="Chaturvedi A."/>
            <person name="Li X."/>
            <person name="Dhandapani V."/>
            <person name="Marshall H."/>
            <person name="Kissane S."/>
            <person name="Cuenca-Cambronero M."/>
            <person name="Asole G."/>
            <person name="Calvet F."/>
            <person name="Ruiz-Romero M."/>
            <person name="Marangio P."/>
            <person name="Guigo R."/>
            <person name="Rago D."/>
            <person name="Mirbahai L."/>
            <person name="Eastwood N."/>
            <person name="Colbourne J.K."/>
            <person name="Zhou J."/>
            <person name="Mallon E."/>
            <person name="Orsini L."/>
        </authorList>
    </citation>
    <scope>NUCLEOTIDE SEQUENCE [LARGE SCALE GENOMIC DNA]</scope>
    <source>
        <strain evidence="1">LRV0_1</strain>
    </source>
</reference>
<evidence type="ECO:0000313" key="1">
    <source>
        <dbReference type="EMBL" id="KAK4023165.1"/>
    </source>
</evidence>
<sequence length="80" mass="8397">MVGGLSFLAEGGMPSTGREAGASFVPGSLAALVAYVRIEYRCPLPLDRNPVIPGRIDLGENRIPLSFSSSIGIILIVNLL</sequence>
<proteinExistence type="predicted"/>
<accession>A0ABR0ADF5</accession>
<protein>
    <submittedName>
        <fullName evidence="1">Uncharacterized protein</fullName>
    </submittedName>
</protein>
<evidence type="ECO:0000313" key="2">
    <source>
        <dbReference type="Proteomes" id="UP001234178"/>
    </source>
</evidence>
<dbReference type="Proteomes" id="UP001234178">
    <property type="component" value="Unassembled WGS sequence"/>
</dbReference>
<name>A0ABR0ADF5_9CRUS</name>